<sequence>MSSNHVRHSSSHSSPILQSHTPSVHPHKTPSPLKLSSTPSNSSSPKLEAKGHVSHSVPIDQIALESKAKGDEAKRLQVVQLRINTIDDSGALPNSKASITAKAEAAFHAFEVLHHGKWDDPRPNTKKVYTLPEFFWNDFGHNLSPELEAHAIAEIQRLASQEQFEGCVFVCGTMTVAHAPEDLAKLVDSDLRQIEEAFGFDANALDPIKERAESSENENFKREPSRERKIMSAVGHEYNRALTALNPDAAQLAPDELKDAEIDEGEVLEAAIKEIQFLDKNRKALMFLTSLGQGRQPSEAQLNRLRDLVQQNDAAALAEAQDILASLVVPYKSAVGVKRDFKNLSSVKTILRLYTRVEKELKSQMQDPPGRLPFQTVADAVEQKLPAFKNKFLPFYMTASDRTEHKSGVNRTKIKEESRGGRTVKFRSDPNRQYTAVPMRHTMFKTTENKAIVIEGGIDGKMGSVSKVVPSEIDNPHYTKAATSGKGYSKNIQDIRHESFSAFPSGNNPQTSRQQSIANARDVGIDASSFEFESPKTGMRLAVAICRDYSEGFYDALSSEHRNVDHLQVVSAGVPSSKLPNHMDGVHTSMAVNDGLNSESKVKDFTKRQDAPSLIVDFDPHTRELTPRPMYGKQFPPTFPIDVNRGGFSVDISAPIHLDRAPDSDDESFTSETESHMKDMIAELTRSEADQISRLGDQIQTATELKNHLELSEENLPEVVEAINQNPDLTAFNGEKPVQTAEEARSLLVSYIKARTSEQMELNTAQIKRLAHLDLLRMPSHRT</sequence>
<feature type="compositionally biased region" description="Basic residues" evidence="1">
    <location>
        <begin position="1"/>
        <end position="10"/>
    </location>
</feature>
<feature type="region of interest" description="Disordered" evidence="1">
    <location>
        <begin position="1"/>
        <end position="55"/>
    </location>
</feature>
<evidence type="ECO:0000313" key="2">
    <source>
        <dbReference type="EMBL" id="QTD49115.1"/>
    </source>
</evidence>
<keyword evidence="3" id="KW-1185">Reference proteome</keyword>
<proteinExistence type="predicted"/>
<dbReference type="RefSeq" id="WP_237378757.1">
    <property type="nucleotide sequence ID" value="NZ_CP071793.1"/>
</dbReference>
<organism evidence="2 3">
    <name type="scientific">Sulfidibacter corallicola</name>
    <dbReference type="NCBI Taxonomy" id="2818388"/>
    <lineage>
        <taxon>Bacteria</taxon>
        <taxon>Pseudomonadati</taxon>
        <taxon>Acidobacteriota</taxon>
        <taxon>Holophagae</taxon>
        <taxon>Acanthopleuribacterales</taxon>
        <taxon>Acanthopleuribacteraceae</taxon>
        <taxon>Sulfidibacter</taxon>
    </lineage>
</organism>
<dbReference type="Proteomes" id="UP000663929">
    <property type="component" value="Chromosome"/>
</dbReference>
<protein>
    <submittedName>
        <fullName evidence="2">Uncharacterized protein</fullName>
    </submittedName>
</protein>
<reference evidence="2" key="1">
    <citation type="submission" date="2021-03" db="EMBL/GenBank/DDBJ databases">
        <title>Acanthopleuribacteraceae sp. M133.</title>
        <authorList>
            <person name="Wang G."/>
        </authorList>
    </citation>
    <scope>NUCLEOTIDE SEQUENCE</scope>
    <source>
        <strain evidence="2">M133</strain>
    </source>
</reference>
<feature type="compositionally biased region" description="Low complexity" evidence="1">
    <location>
        <begin position="30"/>
        <end position="46"/>
    </location>
</feature>
<feature type="compositionally biased region" description="Low complexity" evidence="1">
    <location>
        <begin position="11"/>
        <end position="20"/>
    </location>
</feature>
<accession>A0A8A4TRF9</accession>
<evidence type="ECO:0000256" key="1">
    <source>
        <dbReference type="SAM" id="MobiDB-lite"/>
    </source>
</evidence>
<name>A0A8A4TRF9_SULCO</name>
<dbReference type="KEGG" id="scor:J3U87_26315"/>
<dbReference type="EMBL" id="CP071793">
    <property type="protein sequence ID" value="QTD49115.1"/>
    <property type="molecule type" value="Genomic_DNA"/>
</dbReference>
<dbReference type="AlphaFoldDB" id="A0A8A4TRF9"/>
<evidence type="ECO:0000313" key="3">
    <source>
        <dbReference type="Proteomes" id="UP000663929"/>
    </source>
</evidence>
<gene>
    <name evidence="2" type="ORF">J3U87_26315</name>
</gene>
<feature type="region of interest" description="Disordered" evidence="1">
    <location>
        <begin position="404"/>
        <end position="427"/>
    </location>
</feature>